<keyword evidence="4 5" id="KW-0472">Membrane</keyword>
<name>A0ABW8Q9U7_9FLAO</name>
<dbReference type="InterPro" id="IPR023408">
    <property type="entry name" value="MscS_beta-dom_sf"/>
</dbReference>
<evidence type="ECO:0000256" key="4">
    <source>
        <dbReference type="ARBA" id="ARBA00023136"/>
    </source>
</evidence>
<comment type="caution">
    <text evidence="7">The sequence shown here is derived from an EMBL/GenBank/DDBJ whole genome shotgun (WGS) entry which is preliminary data.</text>
</comment>
<dbReference type="InterPro" id="IPR006685">
    <property type="entry name" value="MscS_channel_2nd"/>
</dbReference>
<evidence type="ECO:0000256" key="3">
    <source>
        <dbReference type="ARBA" id="ARBA00022989"/>
    </source>
</evidence>
<feature type="transmembrane region" description="Helical" evidence="5">
    <location>
        <begin position="100"/>
        <end position="125"/>
    </location>
</feature>
<dbReference type="EMBL" id="JBJGWJ010000002">
    <property type="protein sequence ID" value="MFK8292880.1"/>
    <property type="molecule type" value="Genomic_DNA"/>
</dbReference>
<feature type="transmembrane region" description="Helical" evidence="5">
    <location>
        <begin position="167"/>
        <end position="185"/>
    </location>
</feature>
<feature type="domain" description="Mechanosensitive ion channel MscS" evidence="6">
    <location>
        <begin position="187"/>
        <end position="255"/>
    </location>
</feature>
<evidence type="ECO:0000256" key="2">
    <source>
        <dbReference type="ARBA" id="ARBA00022692"/>
    </source>
</evidence>
<evidence type="ECO:0000256" key="5">
    <source>
        <dbReference type="SAM" id="Phobius"/>
    </source>
</evidence>
<evidence type="ECO:0000313" key="7">
    <source>
        <dbReference type="EMBL" id="MFK8292880.1"/>
    </source>
</evidence>
<dbReference type="Gene3D" id="2.30.30.60">
    <property type="match status" value="1"/>
</dbReference>
<dbReference type="Proteomes" id="UP001622370">
    <property type="component" value="Unassembled WGS sequence"/>
</dbReference>
<dbReference type="PANTHER" id="PTHR30414:SF0">
    <property type="entry name" value="MINICONDUCTANCE MECHANOSENSITIVE CHANNEL YBDG"/>
    <property type="match status" value="1"/>
</dbReference>
<dbReference type="SUPFAM" id="SSF50182">
    <property type="entry name" value="Sm-like ribonucleoproteins"/>
    <property type="match status" value="1"/>
</dbReference>
<gene>
    <name evidence="7" type="ORF">ACI76L_03690</name>
</gene>
<evidence type="ECO:0000259" key="6">
    <source>
        <dbReference type="Pfam" id="PF00924"/>
    </source>
</evidence>
<feature type="transmembrane region" description="Helical" evidence="5">
    <location>
        <begin position="73"/>
        <end position="94"/>
    </location>
</feature>
<evidence type="ECO:0000256" key="1">
    <source>
        <dbReference type="ARBA" id="ARBA00004370"/>
    </source>
</evidence>
<protein>
    <submittedName>
        <fullName evidence="7">Mechanosensitive ion channel family protein</fullName>
    </submittedName>
</protein>
<dbReference type="PANTHER" id="PTHR30414">
    <property type="entry name" value="MINICONDUCTANCE MECHANOSENSITIVE CHANNEL YBDG"/>
    <property type="match status" value="1"/>
</dbReference>
<keyword evidence="2 5" id="KW-0812">Transmembrane</keyword>
<feature type="transmembrane region" description="Helical" evidence="5">
    <location>
        <begin position="20"/>
        <end position="41"/>
    </location>
</feature>
<evidence type="ECO:0000313" key="8">
    <source>
        <dbReference type="Proteomes" id="UP001622370"/>
    </source>
</evidence>
<proteinExistence type="predicted"/>
<organism evidence="7 8">
    <name type="scientific">Capnocytophaga stomatis</name>
    <dbReference type="NCBI Taxonomy" id="1848904"/>
    <lineage>
        <taxon>Bacteria</taxon>
        <taxon>Pseudomonadati</taxon>
        <taxon>Bacteroidota</taxon>
        <taxon>Flavobacteriia</taxon>
        <taxon>Flavobacteriales</taxon>
        <taxon>Flavobacteriaceae</taxon>
        <taxon>Capnocytophaga</taxon>
    </lineage>
</organism>
<feature type="transmembrane region" description="Helical" evidence="5">
    <location>
        <begin position="137"/>
        <end position="161"/>
    </location>
</feature>
<dbReference type="InterPro" id="IPR010920">
    <property type="entry name" value="LSM_dom_sf"/>
</dbReference>
<sequence length="415" mass="47807">MENFRNQTVQIFEEYGFSNIWAIVIQSVITFTIILAMAWFIDKLATFIMRRTVPKLVGHTATQWDDIFMENLVFARFAHFLPGLLVLSSYNIIASESLRWLIQTLISTYFIVVLILFLNAVLNAIEQLYIHVKGTEIAIKIYIQLAKVILYSLGAVAIISIFANKNFIDILTGLGAMITILLIVYKDMIMGFVAGIQLSANKMLFVGDWIASPKDGADGTVIDIGLTTVKVQNWDRTITTIPTYKLTSESFTNWRGMELSGGRRIKRHVNVDIESIHFLSEQEIETFKKIRLISDYIEEKVKIIREVNANETEQFNQRRLTNIGTFRKYVENYLRESGFVNLDMMFVVRQLQPTEKGVPIEVYMFSKVKEFVIYEQIQADIFDHILAIAPTFNLRLFQEPSGHNFSKYGEIQEEK</sequence>
<keyword evidence="8" id="KW-1185">Reference proteome</keyword>
<dbReference type="Pfam" id="PF00924">
    <property type="entry name" value="MS_channel_2nd"/>
    <property type="match status" value="1"/>
</dbReference>
<accession>A0ABW8Q9U7</accession>
<dbReference type="RefSeq" id="WP_203967049.1">
    <property type="nucleotide sequence ID" value="NZ_BOPJ01000007.1"/>
</dbReference>
<keyword evidence="3 5" id="KW-1133">Transmembrane helix</keyword>
<dbReference type="InterPro" id="IPR030192">
    <property type="entry name" value="YbdG"/>
</dbReference>
<comment type="subcellular location">
    <subcellularLocation>
        <location evidence="1">Membrane</location>
    </subcellularLocation>
</comment>
<reference evidence="7 8" key="1">
    <citation type="journal article" date="2016" name="Sci. Rep.">
        <title>Whole genome sequencing identifies a novel species of the genus Capnocytophaga isolated from dog and cat bite wounds in humans.</title>
        <authorList>
            <person name="Zangenah S."/>
            <person name="Abbasi N."/>
            <person name="Andersson A.F."/>
            <person name="Bergman P."/>
        </authorList>
    </citation>
    <scope>NUCLEOTIDE SEQUENCE [LARGE SCALE GENOMIC DNA]</scope>
    <source>
        <strain evidence="7 8">W5</strain>
    </source>
</reference>